<evidence type="ECO:0000313" key="1">
    <source>
        <dbReference type="EMBL" id="KAK0730138.1"/>
    </source>
</evidence>
<dbReference type="PANTHER" id="PTHR28152">
    <property type="entry name" value="HYDROXYACYL-THIOESTER DEHYDRATASE TYPE 2, MITOCHONDRIAL"/>
    <property type="match status" value="1"/>
</dbReference>
<dbReference type="GO" id="GO:0005739">
    <property type="term" value="C:mitochondrion"/>
    <property type="evidence" value="ECO:0007669"/>
    <property type="project" value="TreeGrafter"/>
</dbReference>
<reference evidence="1" key="1">
    <citation type="submission" date="2023-06" db="EMBL/GenBank/DDBJ databases">
        <title>Genome-scale phylogeny and comparative genomics of the fungal order Sordariales.</title>
        <authorList>
            <consortium name="Lawrence Berkeley National Laboratory"/>
            <person name="Hensen N."/>
            <person name="Bonometti L."/>
            <person name="Westerberg I."/>
            <person name="Brannstrom I.O."/>
            <person name="Guillou S."/>
            <person name="Cros-Aarteil S."/>
            <person name="Calhoun S."/>
            <person name="Haridas S."/>
            <person name="Kuo A."/>
            <person name="Mondo S."/>
            <person name="Pangilinan J."/>
            <person name="Riley R."/>
            <person name="Labutti K."/>
            <person name="Andreopoulos B."/>
            <person name="Lipzen A."/>
            <person name="Chen C."/>
            <person name="Yanf M."/>
            <person name="Daum C."/>
            <person name="Ng V."/>
            <person name="Clum A."/>
            <person name="Steindorff A."/>
            <person name="Ohm R."/>
            <person name="Martin F."/>
            <person name="Silar P."/>
            <person name="Natvig D."/>
            <person name="Lalanne C."/>
            <person name="Gautier V."/>
            <person name="Ament-Velasquez S.L."/>
            <person name="Kruys A."/>
            <person name="Hutchinson M.I."/>
            <person name="Powell A.J."/>
            <person name="Barry K."/>
            <person name="Miller A.N."/>
            <person name="Grigoriev I.V."/>
            <person name="Debuchy R."/>
            <person name="Gladieux P."/>
            <person name="Thoren M.H."/>
            <person name="Johannesson H."/>
        </authorList>
    </citation>
    <scope>NUCLEOTIDE SEQUENCE</scope>
    <source>
        <strain evidence="1">SMH4607-1</strain>
    </source>
</reference>
<organism evidence="1 2">
    <name type="scientific">Lasiosphaeris hirsuta</name>
    <dbReference type="NCBI Taxonomy" id="260670"/>
    <lineage>
        <taxon>Eukaryota</taxon>
        <taxon>Fungi</taxon>
        <taxon>Dikarya</taxon>
        <taxon>Ascomycota</taxon>
        <taxon>Pezizomycotina</taxon>
        <taxon>Sordariomycetes</taxon>
        <taxon>Sordariomycetidae</taxon>
        <taxon>Sordariales</taxon>
        <taxon>Lasiosphaeriaceae</taxon>
        <taxon>Lasiosphaeris</taxon>
    </lineage>
</organism>
<name>A0AA40B9I0_9PEZI</name>
<accession>A0AA40B9I0</accession>
<dbReference type="GO" id="GO:0019171">
    <property type="term" value="F:(3R)-hydroxyacyl-[acyl-carrier-protein] dehydratase activity"/>
    <property type="evidence" value="ECO:0007669"/>
    <property type="project" value="TreeGrafter"/>
</dbReference>
<dbReference type="PANTHER" id="PTHR28152:SF2">
    <property type="entry name" value="N-TERMINAL OF MAOC-LIKE DEHYDRATASE DOMAIN-CONTAINING PROTEIN"/>
    <property type="match status" value="1"/>
</dbReference>
<protein>
    <submittedName>
        <fullName evidence="1">Uncharacterized protein</fullName>
    </submittedName>
</protein>
<evidence type="ECO:0000313" key="2">
    <source>
        <dbReference type="Proteomes" id="UP001172102"/>
    </source>
</evidence>
<keyword evidence="2" id="KW-1185">Reference proteome</keyword>
<dbReference type="AlphaFoldDB" id="A0AA40B9I0"/>
<proteinExistence type="predicted"/>
<dbReference type="EMBL" id="JAUKUA010000001">
    <property type="protein sequence ID" value="KAK0730138.1"/>
    <property type="molecule type" value="Genomic_DNA"/>
</dbReference>
<dbReference type="Proteomes" id="UP001172102">
    <property type="component" value="Unassembled WGS sequence"/>
</dbReference>
<gene>
    <name evidence="1" type="ORF">B0H67DRAFT_678041</name>
</gene>
<comment type="caution">
    <text evidence="1">The sequence shown here is derived from an EMBL/GenBank/DDBJ whole genome shotgun (WGS) entry which is preliminary data.</text>
</comment>
<dbReference type="InterPro" id="IPR052741">
    <property type="entry name" value="Mitochondrial_HTD2"/>
</dbReference>
<sequence>MATGSKSYPLPWAARTSGRVSTCRRPPRRLGTWVPPAYYLVYFTLCELESRLGRDGSDRAFSPPAPFTRRMFSALTFNAHMIHYDEGWTTSVEGHPPVVVHEPLNLISMLDYWRDVHSRNDASLALYPDEITYRALVPMYAGEP</sequence>